<dbReference type="CDD" id="cd10448">
    <property type="entry name" value="GIY-YIG_unchar_3"/>
    <property type="match status" value="1"/>
</dbReference>
<evidence type="ECO:0000259" key="2">
    <source>
        <dbReference type="PROSITE" id="PS50164"/>
    </source>
</evidence>
<dbReference type="Pfam" id="PF01541">
    <property type="entry name" value="GIY-YIG"/>
    <property type="match status" value="1"/>
</dbReference>
<gene>
    <name evidence="3" type="ORF">PY091_00430</name>
</gene>
<comment type="caution">
    <text evidence="3">The sequence shown here is derived from an EMBL/GenBank/DDBJ whole genome shotgun (WGS) entry which is preliminary data.</text>
</comment>
<accession>A0ABT5XIL2</accession>
<dbReference type="SMART" id="SM00465">
    <property type="entry name" value="GIYc"/>
    <property type="match status" value="1"/>
</dbReference>
<comment type="similarity">
    <text evidence="1">Belongs to the UPF0213 family.</text>
</comment>
<reference evidence="3 4" key="1">
    <citation type="submission" date="2023-03" db="EMBL/GenBank/DDBJ databases">
        <title>Muricauda XX sp. nov. and Muricauda XXX sp. nov., two novel species isolated from Okinawa Trough.</title>
        <authorList>
            <person name="Cao W."/>
            <person name="Deng X."/>
        </authorList>
    </citation>
    <scope>NUCLEOTIDE SEQUENCE [LARGE SCALE GENOMIC DNA]</scope>
    <source>
        <strain evidence="3 4">81s02</strain>
    </source>
</reference>
<proteinExistence type="inferred from homology"/>
<dbReference type="PANTHER" id="PTHR34477:SF5">
    <property type="entry name" value="BSL5627 PROTEIN"/>
    <property type="match status" value="1"/>
</dbReference>
<dbReference type="PROSITE" id="PS50164">
    <property type="entry name" value="GIY_YIG"/>
    <property type="match status" value="1"/>
</dbReference>
<dbReference type="RefSeq" id="WP_275647792.1">
    <property type="nucleotide sequence ID" value="NZ_JARFVA010000001.1"/>
</dbReference>
<name>A0ABT5XIL2_9FLAO</name>
<evidence type="ECO:0000313" key="3">
    <source>
        <dbReference type="EMBL" id="MDF0705657.1"/>
    </source>
</evidence>
<dbReference type="EMBL" id="JARFVA010000001">
    <property type="protein sequence ID" value="MDF0705657.1"/>
    <property type="molecule type" value="Genomic_DNA"/>
</dbReference>
<organism evidence="3 4">
    <name type="scientific">Flagellimonas okinawensis</name>
    <dbReference type="NCBI Taxonomy" id="3031324"/>
    <lineage>
        <taxon>Bacteria</taxon>
        <taxon>Pseudomonadati</taxon>
        <taxon>Bacteroidota</taxon>
        <taxon>Flavobacteriia</taxon>
        <taxon>Flavobacteriales</taxon>
        <taxon>Flavobacteriaceae</taxon>
        <taxon>Flagellimonas</taxon>
    </lineage>
</organism>
<protein>
    <submittedName>
        <fullName evidence="3">GIY-YIG nuclease family protein</fullName>
    </submittedName>
</protein>
<dbReference type="PANTHER" id="PTHR34477">
    <property type="entry name" value="UPF0213 PROTEIN YHBQ"/>
    <property type="match status" value="1"/>
</dbReference>
<evidence type="ECO:0000256" key="1">
    <source>
        <dbReference type="ARBA" id="ARBA00007435"/>
    </source>
</evidence>
<feature type="domain" description="GIY-YIG" evidence="2">
    <location>
        <begin position="2"/>
        <end position="79"/>
    </location>
</feature>
<dbReference type="SUPFAM" id="SSF82771">
    <property type="entry name" value="GIY-YIG endonuclease"/>
    <property type="match status" value="1"/>
</dbReference>
<dbReference type="InterPro" id="IPR000305">
    <property type="entry name" value="GIY-YIG_endonuc"/>
</dbReference>
<sequence>MQESFVYIMTNKYRTTFYIGVTSNLKKRIVEHYDGAGSKFTTKYQLTDLVYFETYTDINQAIKREKQIKNWRHDWKINLIKELNPTLETLDYG</sequence>
<dbReference type="InterPro" id="IPR050190">
    <property type="entry name" value="UPF0213_domain"/>
</dbReference>
<keyword evidence="4" id="KW-1185">Reference proteome</keyword>
<evidence type="ECO:0000313" key="4">
    <source>
        <dbReference type="Proteomes" id="UP001217083"/>
    </source>
</evidence>
<dbReference type="Gene3D" id="3.40.1440.10">
    <property type="entry name" value="GIY-YIG endonuclease"/>
    <property type="match status" value="1"/>
</dbReference>
<dbReference type="InterPro" id="IPR035901">
    <property type="entry name" value="GIY-YIG_endonuc_sf"/>
</dbReference>
<dbReference type="Proteomes" id="UP001217083">
    <property type="component" value="Unassembled WGS sequence"/>
</dbReference>